<proteinExistence type="predicted"/>
<sequence length="95" mass="11190">MIRLGMGLELLMVDKKKASLFHISLVGLAMGMRNFERVQRGQHRMMAWQHMMRQSMMKQRVQSMMKKQVQSMMNLNRMMIPSCNCILELTQRSLG</sequence>
<gene>
    <name evidence="1" type="ORF">CLUMA_CG021077</name>
</gene>
<protein>
    <submittedName>
        <fullName evidence="1">CLUMA_CG021077, isoform A</fullName>
    </submittedName>
</protein>
<dbReference type="EMBL" id="CVRI01000074">
    <property type="protein sequence ID" value="CRL08255.1"/>
    <property type="molecule type" value="Genomic_DNA"/>
</dbReference>
<organism evidence="1 2">
    <name type="scientific">Clunio marinus</name>
    <dbReference type="NCBI Taxonomy" id="568069"/>
    <lineage>
        <taxon>Eukaryota</taxon>
        <taxon>Metazoa</taxon>
        <taxon>Ecdysozoa</taxon>
        <taxon>Arthropoda</taxon>
        <taxon>Hexapoda</taxon>
        <taxon>Insecta</taxon>
        <taxon>Pterygota</taxon>
        <taxon>Neoptera</taxon>
        <taxon>Endopterygota</taxon>
        <taxon>Diptera</taxon>
        <taxon>Nematocera</taxon>
        <taxon>Chironomoidea</taxon>
        <taxon>Chironomidae</taxon>
        <taxon>Clunio</taxon>
    </lineage>
</organism>
<accession>A0A1J1J794</accession>
<name>A0A1J1J794_9DIPT</name>
<reference evidence="1 2" key="1">
    <citation type="submission" date="2015-04" db="EMBL/GenBank/DDBJ databases">
        <authorList>
            <person name="Syromyatnikov M.Y."/>
            <person name="Popov V.N."/>
        </authorList>
    </citation>
    <scope>NUCLEOTIDE SEQUENCE [LARGE SCALE GENOMIC DNA]</scope>
</reference>
<keyword evidence="2" id="KW-1185">Reference proteome</keyword>
<evidence type="ECO:0000313" key="2">
    <source>
        <dbReference type="Proteomes" id="UP000183832"/>
    </source>
</evidence>
<evidence type="ECO:0000313" key="1">
    <source>
        <dbReference type="EMBL" id="CRL08255.1"/>
    </source>
</evidence>
<dbReference type="AlphaFoldDB" id="A0A1J1J794"/>
<dbReference type="Proteomes" id="UP000183832">
    <property type="component" value="Unassembled WGS sequence"/>
</dbReference>